<gene>
    <name evidence="1" type="ORF">HK414_14975</name>
</gene>
<reference evidence="1 2" key="1">
    <citation type="submission" date="2020-05" db="EMBL/GenBank/DDBJ databases">
        <title>Ramlibacter rhizophilus sp. nov., isolated from rhizosphere soil of national flower Mugunghwa from South Korea.</title>
        <authorList>
            <person name="Zheng-Fei Y."/>
            <person name="Huan T."/>
        </authorList>
    </citation>
    <scope>NUCLEOTIDE SEQUENCE [LARGE SCALE GENOMIC DNA]</scope>
    <source>
        <strain evidence="1 2">H242</strain>
    </source>
</reference>
<protein>
    <submittedName>
        <fullName evidence="1">Uncharacterized protein</fullName>
    </submittedName>
</protein>
<organism evidence="1 2">
    <name type="scientific">Ramlibacter terrae</name>
    <dbReference type="NCBI Taxonomy" id="2732511"/>
    <lineage>
        <taxon>Bacteria</taxon>
        <taxon>Pseudomonadati</taxon>
        <taxon>Pseudomonadota</taxon>
        <taxon>Betaproteobacteria</taxon>
        <taxon>Burkholderiales</taxon>
        <taxon>Comamonadaceae</taxon>
        <taxon>Ramlibacter</taxon>
    </lineage>
</organism>
<dbReference type="Proteomes" id="UP000500826">
    <property type="component" value="Chromosome"/>
</dbReference>
<reference evidence="1 2" key="2">
    <citation type="submission" date="2020-05" db="EMBL/GenBank/DDBJ databases">
        <authorList>
            <person name="Khan S.A."/>
            <person name="Jeon C.O."/>
            <person name="Chun B.H."/>
        </authorList>
    </citation>
    <scope>NUCLEOTIDE SEQUENCE [LARGE SCALE GENOMIC DNA]</scope>
    <source>
        <strain evidence="1 2">H242</strain>
    </source>
</reference>
<proteinExistence type="predicted"/>
<evidence type="ECO:0000313" key="1">
    <source>
        <dbReference type="EMBL" id="QJW84528.1"/>
    </source>
</evidence>
<evidence type="ECO:0000313" key="2">
    <source>
        <dbReference type="Proteomes" id="UP000500826"/>
    </source>
</evidence>
<dbReference type="EMBL" id="CP053418">
    <property type="protein sequence ID" value="QJW84528.1"/>
    <property type="molecule type" value="Genomic_DNA"/>
</dbReference>
<sequence>MLATSTGVRPSQAISTARAMARTAWSYQSRLAFFDQQLGHIAELPLEDSSGHGQWMATAY</sequence>
<accession>A0ABX6P374</accession>
<keyword evidence="2" id="KW-1185">Reference proteome</keyword>
<name>A0ABX6P374_9BURK</name>